<proteinExistence type="predicted"/>
<dbReference type="Pfam" id="PF08021">
    <property type="entry name" value="FAD_binding_9"/>
    <property type="match status" value="1"/>
</dbReference>
<reference evidence="2" key="1">
    <citation type="submission" date="2020-06" db="EMBL/GenBank/DDBJ databases">
        <authorList>
            <person name="Dong N."/>
        </authorList>
    </citation>
    <scope>NUCLEOTIDE SEQUENCE</scope>
    <source>
        <strain evidence="2">R1692</strain>
    </source>
</reference>
<dbReference type="Proteomes" id="UP001170954">
    <property type="component" value="Unassembled WGS sequence"/>
</dbReference>
<reference evidence="2" key="2">
    <citation type="journal article" date="2022" name="Sci. Total Environ.">
        <title>Prevalence, transmission, and molecular epidemiology of tet(X)-positive bacteria among humans, animals, and environmental niches in China: An epidemiological, and genomic-based study.</title>
        <authorList>
            <person name="Dong N."/>
            <person name="Zeng Y."/>
            <person name="Cai C."/>
            <person name="Sun C."/>
            <person name="Lu J."/>
            <person name="Liu C."/>
            <person name="Zhou H."/>
            <person name="Sun Q."/>
            <person name="Shu L."/>
            <person name="Wang H."/>
            <person name="Wang Y."/>
            <person name="Wang S."/>
            <person name="Wu C."/>
            <person name="Chan E.W."/>
            <person name="Chen G."/>
            <person name="Shen Z."/>
            <person name="Chen S."/>
            <person name="Zhang R."/>
        </authorList>
    </citation>
    <scope>NUCLEOTIDE SEQUENCE</scope>
    <source>
        <strain evidence="2">R1692</strain>
    </source>
</reference>
<dbReference type="RefSeq" id="WP_286651299.1">
    <property type="nucleotide sequence ID" value="NZ_JACAGK010000024.1"/>
</dbReference>
<organism evidence="2 3">
    <name type="scientific">Sphingobacterium hotanense</name>
    <dbReference type="NCBI Taxonomy" id="649196"/>
    <lineage>
        <taxon>Bacteria</taxon>
        <taxon>Pseudomonadati</taxon>
        <taxon>Bacteroidota</taxon>
        <taxon>Sphingobacteriia</taxon>
        <taxon>Sphingobacteriales</taxon>
        <taxon>Sphingobacteriaceae</taxon>
        <taxon>Sphingobacterium</taxon>
    </lineage>
</organism>
<dbReference type="InterPro" id="IPR017938">
    <property type="entry name" value="Riboflavin_synthase-like_b-brl"/>
</dbReference>
<accession>A0ABT7NMQ3</accession>
<protein>
    <submittedName>
        <fullName evidence="2">Siderophore-interacting protein</fullName>
    </submittedName>
</protein>
<comment type="caution">
    <text evidence="2">The sequence shown here is derived from an EMBL/GenBank/DDBJ whole genome shotgun (WGS) entry which is preliminary data.</text>
</comment>
<name>A0ABT7NMQ3_9SPHI</name>
<evidence type="ECO:0000313" key="3">
    <source>
        <dbReference type="Proteomes" id="UP001170954"/>
    </source>
</evidence>
<dbReference type="InterPro" id="IPR039374">
    <property type="entry name" value="SIP_fam"/>
</dbReference>
<dbReference type="SUPFAM" id="SSF63380">
    <property type="entry name" value="Riboflavin synthase domain-like"/>
    <property type="match status" value="1"/>
</dbReference>
<dbReference type="EMBL" id="JACAGK010000024">
    <property type="protein sequence ID" value="MDM1048522.1"/>
    <property type="molecule type" value="Genomic_DNA"/>
</dbReference>
<sequence length="244" mass="28281">MPRVPQWMADAMEKFFSGSYHASRVTEIEYLAPELKYIRFEGDFSGVKTDFVAGNVIEIRVNATEFRHYTSSYFNREQGVCDILFYLHDKGPGSRWAEKLRVGDPVKLLGPGRKMSFVKYASAHVVIGDETAIGLMQSINNASKMKARPCFCFIDIQQKHNSWLEWINLEDCSYRTVNMRALEDSFRQYVEWIDNNDILPSYIAFYLSGNTATIQLFRKELIRKGYSNKQIQTYPYWAEGKIGL</sequence>
<dbReference type="PROSITE" id="PS51384">
    <property type="entry name" value="FAD_FR"/>
    <property type="match status" value="1"/>
</dbReference>
<feature type="domain" description="FAD-binding FR-type" evidence="1">
    <location>
        <begin position="18"/>
        <end position="118"/>
    </location>
</feature>
<evidence type="ECO:0000259" key="1">
    <source>
        <dbReference type="PROSITE" id="PS51384"/>
    </source>
</evidence>
<dbReference type="PANTHER" id="PTHR30157">
    <property type="entry name" value="FERRIC REDUCTASE, NADPH-DEPENDENT"/>
    <property type="match status" value="1"/>
</dbReference>
<dbReference type="Gene3D" id="2.40.30.10">
    <property type="entry name" value="Translation factors"/>
    <property type="match status" value="1"/>
</dbReference>
<evidence type="ECO:0000313" key="2">
    <source>
        <dbReference type="EMBL" id="MDM1048522.1"/>
    </source>
</evidence>
<keyword evidence="3" id="KW-1185">Reference proteome</keyword>
<dbReference type="InterPro" id="IPR013113">
    <property type="entry name" value="SIP_FAD-bd"/>
</dbReference>
<dbReference type="InterPro" id="IPR017927">
    <property type="entry name" value="FAD-bd_FR_type"/>
</dbReference>
<gene>
    <name evidence="2" type="ORF">HX018_09760</name>
</gene>
<dbReference type="PANTHER" id="PTHR30157:SF0">
    <property type="entry name" value="NADPH-DEPENDENT FERRIC-CHELATE REDUCTASE"/>
    <property type="match status" value="1"/>
</dbReference>